<proteinExistence type="predicted"/>
<accession>A0A381VSK7</accession>
<evidence type="ECO:0000313" key="1">
    <source>
        <dbReference type="EMBL" id="SVA43300.1"/>
    </source>
</evidence>
<dbReference type="EMBL" id="UINC01009665">
    <property type="protein sequence ID" value="SVA43300.1"/>
    <property type="molecule type" value="Genomic_DNA"/>
</dbReference>
<reference evidence="1" key="1">
    <citation type="submission" date="2018-05" db="EMBL/GenBank/DDBJ databases">
        <authorList>
            <person name="Lanie J.A."/>
            <person name="Ng W.-L."/>
            <person name="Kazmierczak K.M."/>
            <person name="Andrzejewski T.M."/>
            <person name="Davidsen T.M."/>
            <person name="Wayne K.J."/>
            <person name="Tettelin H."/>
            <person name="Glass J.I."/>
            <person name="Rusch D."/>
            <person name="Podicherti R."/>
            <person name="Tsui H.-C.T."/>
            <person name="Winkler M.E."/>
        </authorList>
    </citation>
    <scope>NUCLEOTIDE SEQUENCE</scope>
</reference>
<protein>
    <submittedName>
        <fullName evidence="1">Uncharacterized protein</fullName>
    </submittedName>
</protein>
<feature type="non-terminal residue" evidence="1">
    <location>
        <position position="30"/>
    </location>
</feature>
<dbReference type="AlphaFoldDB" id="A0A381VSK7"/>
<name>A0A381VSK7_9ZZZZ</name>
<organism evidence="1">
    <name type="scientific">marine metagenome</name>
    <dbReference type="NCBI Taxonomy" id="408172"/>
    <lineage>
        <taxon>unclassified sequences</taxon>
        <taxon>metagenomes</taxon>
        <taxon>ecological metagenomes</taxon>
    </lineage>
</organism>
<gene>
    <name evidence="1" type="ORF">METZ01_LOCUS96154</name>
</gene>
<feature type="non-terminal residue" evidence="1">
    <location>
        <position position="1"/>
    </location>
</feature>
<sequence>VGNRKTETGATGLFSFPHPVDEVSARLVAT</sequence>